<evidence type="ECO:0000256" key="1">
    <source>
        <dbReference type="SAM" id="MobiDB-lite"/>
    </source>
</evidence>
<feature type="compositionally biased region" description="Acidic residues" evidence="1">
    <location>
        <begin position="482"/>
        <end position="491"/>
    </location>
</feature>
<dbReference type="EMBL" id="MU005573">
    <property type="protein sequence ID" value="KAF2688997.1"/>
    <property type="molecule type" value="Genomic_DNA"/>
</dbReference>
<dbReference type="Proteomes" id="UP000799291">
    <property type="component" value="Unassembled WGS sequence"/>
</dbReference>
<feature type="compositionally biased region" description="Low complexity" evidence="1">
    <location>
        <begin position="246"/>
        <end position="263"/>
    </location>
</feature>
<proteinExistence type="predicted"/>
<name>A0A6G1JEK2_9PLEO</name>
<feature type="region of interest" description="Disordered" evidence="1">
    <location>
        <begin position="442"/>
        <end position="538"/>
    </location>
</feature>
<sequence length="900" mass="99573">MSTTTPPYPLTSERRNNSPTPQDNRLRESIPNSLKPQREDDEADNANTSSDFATRSEGCDLQREEQSKFVKRNSSPPQPASSIPSPRVRAQRAAQRSRSSSPLLPPLVPSSPQTITYGAETDMVPMSTGVSTGIFPEFEEVINALGVGAAAAHPVSPDSADMPPNHVAQYNDSVPNNLFDDDSNWSALSQPGADLRTPSPPAGNDCDGGSSSYGGRPSETSSSMPSTGDGATQTPSSSMSPDSHNAESSSQENSSSSSNSGSEEVFHQGVRDYVDWRATSKKQIHEDHLYASPKQAKMVQVFQGNRPMLAILLSKKLGSKIQKSVENRHKYDRASAIAHRRLKNLAAQRVAAEAKREEYEEFTQSLISNPDQLLEEGGQAQLQQLVSEVAEAKTFLKGCQEEDLKHQQNCEDAWEHWLGRMEEINAINENILLECGSFFYDDDDSSDESDSDGSNTDDWDNNGSENARPNNNGFKGGGFGNDDMDDNDVGDNADRRDEGFSDRYDDDDIAQNEEAGDRGAGVNSASARPSPTPDQKRDELMSRMKQAQLNLRNAQHYHDMHCNGYDKMLQHWFYSKGVHQHMYQVITQQDVDNSETNFVWQYFKAGRRLFEELEQAEKVYEEAVADARANNVEEISGRVMVMGMDPAPMSADPLPAKDFRDSRHGYRVQRWIDVLPEDVPPGEEVPHLHPIVDDNRPIETEEDHADHPRYAIRTEVDLLNYIARALREANASVSDAGPNNLDSDEDSDHSADEVLGIWQTQNEREGLLINSAETSHPNGALGNGVNPISNDPPIPTDAATPNVGPANTPATPRSDSPLLNDFGEAIDPSARSFLVPLPSLPFNRKRSYDFEEDEEDERVKRFKTVCPHDSMSQVGLIVQLPNNHREEIDQLATSRNPPGY</sequence>
<evidence type="ECO:0000313" key="3">
    <source>
        <dbReference type="Proteomes" id="UP000799291"/>
    </source>
</evidence>
<dbReference type="AlphaFoldDB" id="A0A6G1JEK2"/>
<feature type="compositionally biased region" description="Low complexity" evidence="1">
    <location>
        <begin position="80"/>
        <end position="102"/>
    </location>
</feature>
<keyword evidence="3" id="KW-1185">Reference proteome</keyword>
<protein>
    <submittedName>
        <fullName evidence="2">Uncharacterized protein</fullName>
    </submittedName>
</protein>
<reference evidence="2" key="1">
    <citation type="journal article" date="2020" name="Stud. Mycol.">
        <title>101 Dothideomycetes genomes: a test case for predicting lifestyles and emergence of pathogens.</title>
        <authorList>
            <person name="Haridas S."/>
            <person name="Albert R."/>
            <person name="Binder M."/>
            <person name="Bloem J."/>
            <person name="Labutti K."/>
            <person name="Salamov A."/>
            <person name="Andreopoulos B."/>
            <person name="Baker S."/>
            <person name="Barry K."/>
            <person name="Bills G."/>
            <person name="Bluhm B."/>
            <person name="Cannon C."/>
            <person name="Castanera R."/>
            <person name="Culley D."/>
            <person name="Daum C."/>
            <person name="Ezra D."/>
            <person name="Gonzalez J."/>
            <person name="Henrissat B."/>
            <person name="Kuo A."/>
            <person name="Liang C."/>
            <person name="Lipzen A."/>
            <person name="Lutzoni F."/>
            <person name="Magnuson J."/>
            <person name="Mondo S."/>
            <person name="Nolan M."/>
            <person name="Ohm R."/>
            <person name="Pangilinan J."/>
            <person name="Park H.-J."/>
            <person name="Ramirez L."/>
            <person name="Alfaro M."/>
            <person name="Sun H."/>
            <person name="Tritt A."/>
            <person name="Yoshinaga Y."/>
            <person name="Zwiers L.-H."/>
            <person name="Turgeon B."/>
            <person name="Goodwin S."/>
            <person name="Spatafora J."/>
            <person name="Crous P."/>
            <person name="Grigoriev I."/>
        </authorList>
    </citation>
    <scope>NUCLEOTIDE SEQUENCE</scope>
    <source>
        <strain evidence="2">CBS 122367</strain>
    </source>
</reference>
<feature type="compositionally biased region" description="Basic and acidic residues" evidence="1">
    <location>
        <begin position="492"/>
        <end position="503"/>
    </location>
</feature>
<feature type="compositionally biased region" description="Basic and acidic residues" evidence="1">
    <location>
        <begin position="57"/>
        <end position="68"/>
    </location>
</feature>
<feature type="region of interest" description="Disordered" evidence="1">
    <location>
        <begin position="773"/>
        <end position="823"/>
    </location>
</feature>
<feature type="compositionally biased region" description="Polar residues" evidence="1">
    <location>
        <begin position="218"/>
        <end position="242"/>
    </location>
</feature>
<accession>A0A6G1JEK2</accession>
<organism evidence="2 3">
    <name type="scientific">Lentithecium fluviatile CBS 122367</name>
    <dbReference type="NCBI Taxonomy" id="1168545"/>
    <lineage>
        <taxon>Eukaryota</taxon>
        <taxon>Fungi</taxon>
        <taxon>Dikarya</taxon>
        <taxon>Ascomycota</taxon>
        <taxon>Pezizomycotina</taxon>
        <taxon>Dothideomycetes</taxon>
        <taxon>Pleosporomycetidae</taxon>
        <taxon>Pleosporales</taxon>
        <taxon>Massarineae</taxon>
        <taxon>Lentitheciaceae</taxon>
        <taxon>Lentithecium</taxon>
    </lineage>
</organism>
<feature type="compositionally biased region" description="Acidic residues" evidence="1">
    <location>
        <begin position="442"/>
        <end position="460"/>
    </location>
</feature>
<evidence type="ECO:0000313" key="2">
    <source>
        <dbReference type="EMBL" id="KAF2688997.1"/>
    </source>
</evidence>
<feature type="region of interest" description="Disordered" evidence="1">
    <location>
        <begin position="152"/>
        <end position="265"/>
    </location>
</feature>
<feature type="region of interest" description="Disordered" evidence="1">
    <location>
        <begin position="1"/>
        <end position="126"/>
    </location>
</feature>
<gene>
    <name evidence="2" type="ORF">K458DRAFT_401081</name>
</gene>